<dbReference type="GO" id="GO:0008270">
    <property type="term" value="F:zinc ion binding"/>
    <property type="evidence" value="ECO:0007669"/>
    <property type="project" value="UniProtKB-KW"/>
</dbReference>
<dbReference type="RefSeq" id="XP_007311684.1">
    <property type="nucleotide sequence ID" value="XM_007311622.1"/>
</dbReference>
<dbReference type="EMBL" id="JH687407">
    <property type="protein sequence ID" value="EIM79236.1"/>
    <property type="molecule type" value="Genomic_DNA"/>
</dbReference>
<gene>
    <name evidence="6" type="ORF">STEHIDRAFT_143280</name>
</gene>
<dbReference type="PROSITE" id="PS01360">
    <property type="entry name" value="ZF_MYND_1"/>
    <property type="match status" value="1"/>
</dbReference>
<dbReference type="Gene3D" id="6.10.140.2220">
    <property type="match status" value="1"/>
</dbReference>
<organism evidence="6 7">
    <name type="scientific">Stereum hirsutum (strain FP-91666)</name>
    <name type="common">White-rot fungus</name>
    <dbReference type="NCBI Taxonomy" id="721885"/>
    <lineage>
        <taxon>Eukaryota</taxon>
        <taxon>Fungi</taxon>
        <taxon>Dikarya</taxon>
        <taxon>Basidiomycota</taxon>
        <taxon>Agaricomycotina</taxon>
        <taxon>Agaricomycetes</taxon>
        <taxon>Russulales</taxon>
        <taxon>Stereaceae</taxon>
        <taxon>Stereum</taxon>
    </lineage>
</organism>
<evidence type="ECO:0000256" key="3">
    <source>
        <dbReference type="ARBA" id="ARBA00022833"/>
    </source>
</evidence>
<keyword evidence="2 4" id="KW-0863">Zinc-finger</keyword>
<dbReference type="SUPFAM" id="SSF144232">
    <property type="entry name" value="HIT/MYND zinc finger-like"/>
    <property type="match status" value="1"/>
</dbReference>
<evidence type="ECO:0000256" key="4">
    <source>
        <dbReference type="PROSITE-ProRule" id="PRU00134"/>
    </source>
</evidence>
<evidence type="ECO:0000256" key="1">
    <source>
        <dbReference type="ARBA" id="ARBA00022723"/>
    </source>
</evidence>
<dbReference type="KEGG" id="shs:STEHIDRAFT_143280"/>
<dbReference type="GeneID" id="18799184"/>
<keyword evidence="7" id="KW-1185">Reference proteome</keyword>
<evidence type="ECO:0000313" key="6">
    <source>
        <dbReference type="EMBL" id="EIM79236.1"/>
    </source>
</evidence>
<dbReference type="OrthoDB" id="9922773at2759"/>
<keyword evidence="3" id="KW-0862">Zinc</keyword>
<evidence type="ECO:0000313" key="7">
    <source>
        <dbReference type="Proteomes" id="UP000053927"/>
    </source>
</evidence>
<accession>R7RVQ5</accession>
<dbReference type="InterPro" id="IPR002893">
    <property type="entry name" value="Znf_MYND"/>
</dbReference>
<dbReference type="Proteomes" id="UP000053927">
    <property type="component" value="Unassembled WGS sequence"/>
</dbReference>
<evidence type="ECO:0000259" key="5">
    <source>
        <dbReference type="PROSITE" id="PS50865"/>
    </source>
</evidence>
<feature type="domain" description="MYND-type" evidence="5">
    <location>
        <begin position="510"/>
        <end position="551"/>
    </location>
</feature>
<protein>
    <recommendedName>
        <fullName evidence="5">MYND-type domain-containing protein</fullName>
    </recommendedName>
</protein>
<sequence length="585" mass="67514">MPRTRNKFLELEPARILSIIDYRSPRDLNRWRDNQEDCSDMMKAILQAQEEQRPSWYQLVDHGIANRVCRAIIEYPGVRQMPMWTGVLVPLLVLQKPMLNSEPADAATCVIAASLKEHWRSMINRIWNDPSLLAEVKNADSIDRAVLARIFLSLVQTEEFEDQDFENSLYDETDCTLPLFVRIWTWCVDATDARTIMQAISRLLNTKIQESITPRDERLKYEVTTKILSRIIQGLQSETSSEDIALLFEHLQNAKGASLPEVQAIVKQLSWIVPKGIYLQDAEQSRFVDVTPPPDRNKLVLRSGVEDSGPECDQGYEVEVLSALTPESLRETHWELYRQLTLLERFWRTIFTFPRVARQQYPSVEENDIVLDMFVDALGHHIPFADDARVRSLVVAWLNAEIFDILCELHSLYDTHEEMMIQSTYRIIRTVLRAMGRKSTPKLSRALQQHLSQPRLLRKLLDVDLRSSTDITGTPGPGNEIIVPVLTSNDYASYRRRTWMALDIIHCRESTGCQRRGCTSKGLMRCKACSKNRYCGVQCQRSDWKEHRLVCGLRFLVRELDVTETTGQSTKPSVMKVIYPKYVPK</sequence>
<dbReference type="PROSITE" id="PS50865">
    <property type="entry name" value="ZF_MYND_2"/>
    <property type="match status" value="1"/>
</dbReference>
<proteinExistence type="predicted"/>
<evidence type="ECO:0000256" key="2">
    <source>
        <dbReference type="ARBA" id="ARBA00022771"/>
    </source>
</evidence>
<name>R7RVQ5_STEHR</name>
<reference evidence="7" key="1">
    <citation type="journal article" date="2012" name="Science">
        <title>The Paleozoic origin of enzymatic lignin decomposition reconstructed from 31 fungal genomes.</title>
        <authorList>
            <person name="Floudas D."/>
            <person name="Binder M."/>
            <person name="Riley R."/>
            <person name="Barry K."/>
            <person name="Blanchette R.A."/>
            <person name="Henrissat B."/>
            <person name="Martinez A.T."/>
            <person name="Otillar R."/>
            <person name="Spatafora J.W."/>
            <person name="Yadav J.S."/>
            <person name="Aerts A."/>
            <person name="Benoit I."/>
            <person name="Boyd A."/>
            <person name="Carlson A."/>
            <person name="Copeland A."/>
            <person name="Coutinho P.M."/>
            <person name="de Vries R.P."/>
            <person name="Ferreira P."/>
            <person name="Findley K."/>
            <person name="Foster B."/>
            <person name="Gaskell J."/>
            <person name="Glotzer D."/>
            <person name="Gorecki P."/>
            <person name="Heitman J."/>
            <person name="Hesse C."/>
            <person name="Hori C."/>
            <person name="Igarashi K."/>
            <person name="Jurgens J.A."/>
            <person name="Kallen N."/>
            <person name="Kersten P."/>
            <person name="Kohler A."/>
            <person name="Kuees U."/>
            <person name="Kumar T.K.A."/>
            <person name="Kuo A."/>
            <person name="LaButti K."/>
            <person name="Larrondo L.F."/>
            <person name="Lindquist E."/>
            <person name="Ling A."/>
            <person name="Lombard V."/>
            <person name="Lucas S."/>
            <person name="Lundell T."/>
            <person name="Martin R."/>
            <person name="McLaughlin D.J."/>
            <person name="Morgenstern I."/>
            <person name="Morin E."/>
            <person name="Murat C."/>
            <person name="Nagy L.G."/>
            <person name="Nolan M."/>
            <person name="Ohm R.A."/>
            <person name="Patyshakuliyeva A."/>
            <person name="Rokas A."/>
            <person name="Ruiz-Duenas F.J."/>
            <person name="Sabat G."/>
            <person name="Salamov A."/>
            <person name="Samejima M."/>
            <person name="Schmutz J."/>
            <person name="Slot J.C."/>
            <person name="St John F."/>
            <person name="Stenlid J."/>
            <person name="Sun H."/>
            <person name="Sun S."/>
            <person name="Syed K."/>
            <person name="Tsang A."/>
            <person name="Wiebenga A."/>
            <person name="Young D."/>
            <person name="Pisabarro A."/>
            <person name="Eastwood D.C."/>
            <person name="Martin F."/>
            <person name="Cullen D."/>
            <person name="Grigoriev I.V."/>
            <person name="Hibbett D.S."/>
        </authorList>
    </citation>
    <scope>NUCLEOTIDE SEQUENCE [LARGE SCALE GENOMIC DNA]</scope>
    <source>
        <strain evidence="7">FP-91666</strain>
    </source>
</reference>
<keyword evidence="1" id="KW-0479">Metal-binding</keyword>
<dbReference type="Pfam" id="PF01753">
    <property type="entry name" value="zf-MYND"/>
    <property type="match status" value="1"/>
</dbReference>
<dbReference type="AlphaFoldDB" id="R7RVQ5"/>